<dbReference type="InterPro" id="IPR003852">
    <property type="entry name" value="Sig_transdc_His_kinase_KdpD_N"/>
</dbReference>
<dbReference type="PANTHER" id="PTHR45569">
    <property type="entry name" value="SENSOR PROTEIN KDPD"/>
    <property type="match status" value="1"/>
</dbReference>
<dbReference type="Pfam" id="PF02702">
    <property type="entry name" value="KdpD"/>
    <property type="match status" value="1"/>
</dbReference>
<keyword evidence="9" id="KW-0067">ATP-binding</keyword>
<dbReference type="RefSeq" id="WP_150098369.1">
    <property type="nucleotide sequence ID" value="NZ_VWPL01000030.1"/>
</dbReference>
<evidence type="ECO:0000256" key="8">
    <source>
        <dbReference type="ARBA" id="ARBA00022777"/>
    </source>
</evidence>
<comment type="catalytic activity">
    <reaction evidence="1">
        <text>ATP + protein L-histidine = ADP + protein N-phospho-L-histidine.</text>
        <dbReference type="EC" id="2.7.13.3"/>
    </reaction>
</comment>
<dbReference type="SUPFAM" id="SSF55781">
    <property type="entry name" value="GAF domain-like"/>
    <property type="match status" value="1"/>
</dbReference>
<keyword evidence="10 14" id="KW-1133">Transmembrane helix</keyword>
<evidence type="ECO:0000313" key="16">
    <source>
        <dbReference type="EMBL" id="KAA5598165.1"/>
    </source>
</evidence>
<name>A0A5M6HQL8_9HYPH</name>
<evidence type="ECO:0000259" key="15">
    <source>
        <dbReference type="PROSITE" id="PS50109"/>
    </source>
</evidence>
<dbReference type="InterPro" id="IPR004358">
    <property type="entry name" value="Sig_transdc_His_kin-like_C"/>
</dbReference>
<dbReference type="InterPro" id="IPR038318">
    <property type="entry name" value="KdpD_sf"/>
</dbReference>
<keyword evidence="11" id="KW-0902">Two-component regulatory system</keyword>
<feature type="transmembrane region" description="Helical" evidence="14">
    <location>
        <begin position="453"/>
        <end position="470"/>
    </location>
</feature>
<dbReference type="CDD" id="cd00075">
    <property type="entry name" value="HATPase"/>
    <property type="match status" value="1"/>
</dbReference>
<protein>
    <recommendedName>
        <fullName evidence="3">histidine kinase</fullName>
        <ecNumber evidence="3">2.7.13.3</ecNumber>
    </recommendedName>
</protein>
<dbReference type="InterPro" id="IPR027417">
    <property type="entry name" value="P-loop_NTPase"/>
</dbReference>
<dbReference type="EC" id="2.7.13.3" evidence="3"/>
<dbReference type="GO" id="GO:0005737">
    <property type="term" value="C:cytoplasm"/>
    <property type="evidence" value="ECO:0007669"/>
    <property type="project" value="UniProtKB-ARBA"/>
</dbReference>
<dbReference type="Pfam" id="PF13493">
    <property type="entry name" value="DUF4118"/>
    <property type="match status" value="1"/>
</dbReference>
<dbReference type="Pfam" id="PF13492">
    <property type="entry name" value="GAF_3"/>
    <property type="match status" value="1"/>
</dbReference>
<organism evidence="16 17">
    <name type="scientific">Blastochloris sulfoviridis</name>
    <dbReference type="NCBI Taxonomy" id="50712"/>
    <lineage>
        <taxon>Bacteria</taxon>
        <taxon>Pseudomonadati</taxon>
        <taxon>Pseudomonadota</taxon>
        <taxon>Alphaproteobacteria</taxon>
        <taxon>Hyphomicrobiales</taxon>
        <taxon>Blastochloridaceae</taxon>
        <taxon>Blastochloris</taxon>
    </lineage>
</organism>
<dbReference type="Gene3D" id="1.20.120.620">
    <property type="entry name" value="Backbone structure of the membrane domain of e. Coli histidine kinase receptor kdpd"/>
    <property type="match status" value="1"/>
</dbReference>
<dbReference type="SMART" id="SM00388">
    <property type="entry name" value="HisKA"/>
    <property type="match status" value="1"/>
</dbReference>
<dbReference type="GO" id="GO:0000155">
    <property type="term" value="F:phosphorelay sensor kinase activity"/>
    <property type="evidence" value="ECO:0007669"/>
    <property type="project" value="InterPro"/>
</dbReference>
<evidence type="ECO:0000256" key="10">
    <source>
        <dbReference type="ARBA" id="ARBA00022989"/>
    </source>
</evidence>
<dbReference type="SUPFAM" id="SSF52402">
    <property type="entry name" value="Adenine nucleotide alpha hydrolases-like"/>
    <property type="match status" value="1"/>
</dbReference>
<evidence type="ECO:0000313" key="17">
    <source>
        <dbReference type="Proteomes" id="UP000323886"/>
    </source>
</evidence>
<dbReference type="Proteomes" id="UP000323886">
    <property type="component" value="Unassembled WGS sequence"/>
</dbReference>
<dbReference type="PRINTS" id="PR00344">
    <property type="entry name" value="BCTRLSENSOR"/>
</dbReference>
<dbReference type="InterPro" id="IPR014729">
    <property type="entry name" value="Rossmann-like_a/b/a_fold"/>
</dbReference>
<dbReference type="OrthoDB" id="9806130at2"/>
<keyword evidence="7" id="KW-0547">Nucleotide-binding</keyword>
<gene>
    <name evidence="16" type="ORF">F1193_13680</name>
</gene>
<dbReference type="InterPro" id="IPR036097">
    <property type="entry name" value="HisK_dim/P_sf"/>
</dbReference>
<keyword evidence="12 14" id="KW-0472">Membrane</keyword>
<evidence type="ECO:0000256" key="7">
    <source>
        <dbReference type="ARBA" id="ARBA00022741"/>
    </source>
</evidence>
<comment type="subcellular location">
    <subcellularLocation>
        <location evidence="2">Membrane</location>
        <topology evidence="2">Multi-pass membrane protein</topology>
    </subcellularLocation>
</comment>
<evidence type="ECO:0000256" key="12">
    <source>
        <dbReference type="ARBA" id="ARBA00023136"/>
    </source>
</evidence>
<dbReference type="Pfam" id="PF00512">
    <property type="entry name" value="HisKA"/>
    <property type="match status" value="1"/>
</dbReference>
<dbReference type="InterPro" id="IPR029016">
    <property type="entry name" value="GAF-like_dom_sf"/>
</dbReference>
<evidence type="ECO:0000256" key="3">
    <source>
        <dbReference type="ARBA" id="ARBA00012438"/>
    </source>
</evidence>
<sequence>MPPSDHDRPDPDALLAEANRAGRGRLKVFFGAAPGVGKTFAMLEEARSRQREGVDVVVALVETHGRPETAALLEGLEQLPRRSVLYRGRMVAELDIDALLARKPAVALIDELAHTNVPGGRHPKRWQDVMEVLDAGIDVVTTVNVQHIESLNDAVARITGIRVNETVPDEVLQRADDIELIDLTPEELTERLKAGKVYVPSQAGRALDHFFSKGNLTALRELALRTAASRVDADVIAYMRSNAVRGPWPTQDRLLVCLNDAPVAKTLVRTARRMADRARIPWIATTVLTPRHDTLGDDTRDGLRAALRLAEQLGGEAVTLYAESGVTAELLAYARKRNVTRLVIGRPRQAGWRAVLRWLREPVFERLVKQATDFEVTIVTPQARAERKKALAATLLAPGWREWARISIETLLVTALSTALAWPMWNLVPVASLAVVYLFGVLVIGVRRGLPGALLAAVTGFLAYNFFFTTPYFSFQVEQNESIVALLVFLVSSLFTGTLAGRLKAQVESMRAAQRRTETLYDFARKIASATKADDVLWAAAAHIATTLDCRSLILMPSAEGRLEQVQGHPSIEDNLDPRAEMAAKWAFDRNEPAGAGTDTLPTTEWLFVPLATARSAIGVVGVWFRDRSRTLDPDTRRLLIAVEDQVAVAVERLTLAADLEATRLAAESEKLRSALLNSVSHDLRTPLVSVIGALTGLADDDGLTAADRRELTSTALEEARRLNRFVQNLLDMTRLGYGALTLRRTPVDLRELVGQVRADLARLIADHPIEVDIPRDLPPLDADAVLIGQAMVNIVENATKYAPPQSPIRIAGWAVDGSVFVAVSDQGPGIPPEDAERVFDLFYRVRHGDGQPAGTGLGLSIVRGLVEAHGGTVRAVPGTDGRGTTIELALPAAKPEVEPEDTAEAEPEESK</sequence>
<dbReference type="Gene3D" id="3.40.50.300">
    <property type="entry name" value="P-loop containing nucleotide triphosphate hydrolases"/>
    <property type="match status" value="1"/>
</dbReference>
<dbReference type="InterPro" id="IPR003018">
    <property type="entry name" value="GAF"/>
</dbReference>
<keyword evidence="5" id="KW-0808">Transferase</keyword>
<dbReference type="EMBL" id="VWPL01000030">
    <property type="protein sequence ID" value="KAA5598165.1"/>
    <property type="molecule type" value="Genomic_DNA"/>
</dbReference>
<accession>A0A5M6HQL8</accession>
<dbReference type="InterPro" id="IPR052023">
    <property type="entry name" value="Histidine_kinase_KdpD"/>
</dbReference>
<feature type="transmembrane region" description="Helical" evidence="14">
    <location>
        <begin position="424"/>
        <end position="446"/>
    </location>
</feature>
<evidence type="ECO:0000256" key="1">
    <source>
        <dbReference type="ARBA" id="ARBA00000085"/>
    </source>
</evidence>
<keyword evidence="17" id="KW-1185">Reference proteome</keyword>
<dbReference type="Gene3D" id="1.10.287.130">
    <property type="match status" value="1"/>
</dbReference>
<feature type="compositionally biased region" description="Acidic residues" evidence="13">
    <location>
        <begin position="899"/>
        <end position="912"/>
    </location>
</feature>
<evidence type="ECO:0000256" key="13">
    <source>
        <dbReference type="SAM" id="MobiDB-lite"/>
    </source>
</evidence>
<proteinExistence type="predicted"/>
<dbReference type="InterPro" id="IPR003594">
    <property type="entry name" value="HATPase_dom"/>
</dbReference>
<comment type="caution">
    <text evidence="16">The sequence shown here is derived from an EMBL/GenBank/DDBJ whole genome shotgun (WGS) entry which is preliminary data.</text>
</comment>
<reference evidence="16 17" key="1">
    <citation type="submission" date="2019-09" db="EMBL/GenBank/DDBJ databases">
        <title>Draft Whole-Genome sequence of Blastochloris sulfoviridis DSM 729.</title>
        <authorList>
            <person name="Meyer T.E."/>
            <person name="Kyndt J.A."/>
        </authorList>
    </citation>
    <scope>NUCLEOTIDE SEQUENCE [LARGE SCALE GENOMIC DNA]</scope>
    <source>
        <strain evidence="16 17">DSM 729</strain>
    </source>
</reference>
<keyword evidence="4" id="KW-0597">Phosphoprotein</keyword>
<dbReference type="Gene3D" id="3.40.50.620">
    <property type="entry name" value="HUPs"/>
    <property type="match status" value="1"/>
</dbReference>
<evidence type="ECO:0000256" key="5">
    <source>
        <dbReference type="ARBA" id="ARBA00022679"/>
    </source>
</evidence>
<feature type="transmembrane region" description="Helical" evidence="14">
    <location>
        <begin position="482"/>
        <end position="501"/>
    </location>
</feature>
<dbReference type="GO" id="GO:0005524">
    <property type="term" value="F:ATP binding"/>
    <property type="evidence" value="ECO:0007669"/>
    <property type="project" value="UniProtKB-KW"/>
</dbReference>
<evidence type="ECO:0000256" key="4">
    <source>
        <dbReference type="ARBA" id="ARBA00022553"/>
    </source>
</evidence>
<dbReference type="GO" id="GO:0005886">
    <property type="term" value="C:plasma membrane"/>
    <property type="evidence" value="ECO:0007669"/>
    <property type="project" value="TreeGrafter"/>
</dbReference>
<feature type="region of interest" description="Disordered" evidence="13">
    <location>
        <begin position="891"/>
        <end position="912"/>
    </location>
</feature>
<keyword evidence="6 14" id="KW-0812">Transmembrane</keyword>
<dbReference type="SUPFAM" id="SSF47384">
    <property type="entry name" value="Homodimeric domain of signal transducing histidine kinase"/>
    <property type="match status" value="1"/>
</dbReference>
<dbReference type="PROSITE" id="PS50109">
    <property type="entry name" value="HIS_KIN"/>
    <property type="match status" value="1"/>
</dbReference>
<dbReference type="Gene3D" id="3.30.450.40">
    <property type="match status" value="1"/>
</dbReference>
<dbReference type="SMART" id="SM00387">
    <property type="entry name" value="HATPase_c"/>
    <property type="match status" value="1"/>
</dbReference>
<dbReference type="FunFam" id="3.40.50.300:FF:000483">
    <property type="entry name" value="Sensor histidine kinase KdpD"/>
    <property type="match status" value="1"/>
</dbReference>
<keyword evidence="8 16" id="KW-0418">Kinase</keyword>
<dbReference type="Gene3D" id="3.30.565.10">
    <property type="entry name" value="Histidine kinase-like ATPase, C-terminal domain"/>
    <property type="match status" value="1"/>
</dbReference>
<dbReference type="InterPro" id="IPR005467">
    <property type="entry name" value="His_kinase_dom"/>
</dbReference>
<evidence type="ECO:0000256" key="2">
    <source>
        <dbReference type="ARBA" id="ARBA00004141"/>
    </source>
</evidence>
<dbReference type="InterPro" id="IPR036890">
    <property type="entry name" value="HATPase_C_sf"/>
</dbReference>
<dbReference type="CDD" id="cd00082">
    <property type="entry name" value="HisKA"/>
    <property type="match status" value="1"/>
</dbReference>
<dbReference type="Pfam" id="PF02518">
    <property type="entry name" value="HATPase_c"/>
    <property type="match status" value="1"/>
</dbReference>
<evidence type="ECO:0000256" key="6">
    <source>
        <dbReference type="ARBA" id="ARBA00022692"/>
    </source>
</evidence>
<feature type="domain" description="Histidine kinase" evidence="15">
    <location>
        <begin position="679"/>
        <end position="895"/>
    </location>
</feature>
<dbReference type="InterPro" id="IPR003661">
    <property type="entry name" value="HisK_dim/P_dom"/>
</dbReference>
<evidence type="ECO:0000256" key="14">
    <source>
        <dbReference type="SAM" id="Phobius"/>
    </source>
</evidence>
<evidence type="ECO:0000256" key="11">
    <source>
        <dbReference type="ARBA" id="ARBA00023012"/>
    </source>
</evidence>
<dbReference type="PANTHER" id="PTHR45569:SF1">
    <property type="entry name" value="SENSOR PROTEIN KDPD"/>
    <property type="match status" value="1"/>
</dbReference>
<evidence type="ECO:0000256" key="9">
    <source>
        <dbReference type="ARBA" id="ARBA00022840"/>
    </source>
</evidence>
<dbReference type="SUPFAM" id="SSF55874">
    <property type="entry name" value="ATPase domain of HSP90 chaperone/DNA topoisomerase II/histidine kinase"/>
    <property type="match status" value="1"/>
</dbReference>
<dbReference type="InterPro" id="IPR025201">
    <property type="entry name" value="KdpD_TM"/>
</dbReference>
<dbReference type="AlphaFoldDB" id="A0A5M6HQL8"/>